<reference evidence="2 5" key="1">
    <citation type="journal article" date="2018" name="Int. J. Syst. Evol. Microbiol.">
        <title>Draft Genome Sequence of Faecalimonas umbilicata JCM 30896T, an Acetate-Producing Bacterium Isolated from Human Feces.</title>
        <authorList>
            <person name="Sakamoto M."/>
            <person name="Ikeyama N."/>
            <person name="Yuki M."/>
            <person name="Ohkuma M."/>
        </authorList>
    </citation>
    <scope>NUCLEOTIDE SEQUENCE [LARGE SCALE GENOMIC DNA]</scope>
    <source>
        <strain evidence="2 5">EGH7</strain>
    </source>
</reference>
<reference evidence="3 4" key="2">
    <citation type="submission" date="2019-03" db="EMBL/GenBank/DDBJ databases">
        <title>Genomic Encyclopedia of Type Strains, Phase IV (KMG-IV): sequencing the most valuable type-strain genomes for metagenomic binning, comparative biology and taxonomic classification.</title>
        <authorList>
            <person name="Goeker M."/>
        </authorList>
    </citation>
    <scope>NUCLEOTIDE SEQUENCE [LARGE SCALE GENOMIC DNA]</scope>
    <source>
        <strain evidence="3 4">DSM 103426</strain>
    </source>
</reference>
<feature type="transmembrane region" description="Helical" evidence="1">
    <location>
        <begin position="60"/>
        <end position="83"/>
    </location>
</feature>
<dbReference type="RefSeq" id="WP_116442332.1">
    <property type="nucleotide sequence ID" value="NZ_BHEO01000008.1"/>
</dbReference>
<dbReference type="PANTHER" id="PTHR37305">
    <property type="entry name" value="INTEGRAL MEMBRANE PROTEIN-RELATED"/>
    <property type="match status" value="1"/>
</dbReference>
<evidence type="ECO:0000313" key="4">
    <source>
        <dbReference type="Proteomes" id="UP000294613"/>
    </source>
</evidence>
<comment type="caution">
    <text evidence="3">The sequence shown here is derived from an EMBL/GenBank/DDBJ whole genome shotgun (WGS) entry which is preliminary data.</text>
</comment>
<evidence type="ECO:0000256" key="1">
    <source>
        <dbReference type="SAM" id="Phobius"/>
    </source>
</evidence>
<gene>
    <name evidence="3" type="ORF">EDD74_1468</name>
    <name evidence="2" type="ORF">FAEUMB_29770</name>
</gene>
<dbReference type="Proteomes" id="UP000702954">
    <property type="component" value="Unassembled WGS sequence"/>
</dbReference>
<evidence type="ECO:0000313" key="3">
    <source>
        <dbReference type="EMBL" id="TCS60098.1"/>
    </source>
</evidence>
<feature type="transmembrane region" description="Helical" evidence="1">
    <location>
        <begin position="183"/>
        <end position="202"/>
    </location>
</feature>
<keyword evidence="1" id="KW-0472">Membrane</keyword>
<name>A0A4R3J2Q5_9FIRM</name>
<keyword evidence="1" id="KW-0812">Transmembrane</keyword>
<feature type="transmembrane region" description="Helical" evidence="1">
    <location>
        <begin position="21"/>
        <end position="40"/>
    </location>
</feature>
<keyword evidence="5" id="KW-1185">Reference proteome</keyword>
<evidence type="ECO:0000313" key="5">
    <source>
        <dbReference type="Proteomes" id="UP000702954"/>
    </source>
</evidence>
<feature type="transmembrane region" description="Helical" evidence="1">
    <location>
        <begin position="154"/>
        <end position="176"/>
    </location>
</feature>
<organism evidence="3 4">
    <name type="scientific">Faecalimonas umbilicata</name>
    <dbReference type="NCBI Taxonomy" id="1912855"/>
    <lineage>
        <taxon>Bacteria</taxon>
        <taxon>Bacillati</taxon>
        <taxon>Bacillota</taxon>
        <taxon>Clostridia</taxon>
        <taxon>Lachnospirales</taxon>
        <taxon>Lachnospiraceae</taxon>
        <taxon>Faecalimonas</taxon>
    </lineage>
</organism>
<dbReference type="AlphaFoldDB" id="A0A4R3J2Q5"/>
<dbReference type="PANTHER" id="PTHR37305:SF1">
    <property type="entry name" value="MEMBRANE PROTEIN"/>
    <property type="match status" value="1"/>
</dbReference>
<proteinExistence type="predicted"/>
<protein>
    <submittedName>
        <fullName evidence="2">ABC transporter permease</fullName>
    </submittedName>
</protein>
<dbReference type="Proteomes" id="UP000294613">
    <property type="component" value="Unassembled WGS sequence"/>
</dbReference>
<dbReference type="EMBL" id="BHEO01000008">
    <property type="protein sequence ID" value="GBU06436.1"/>
    <property type="molecule type" value="Genomic_DNA"/>
</dbReference>
<feature type="transmembrane region" description="Helical" evidence="1">
    <location>
        <begin position="104"/>
        <end position="134"/>
    </location>
</feature>
<dbReference type="EMBL" id="SLZV01000046">
    <property type="protein sequence ID" value="TCS60098.1"/>
    <property type="molecule type" value="Genomic_DNA"/>
</dbReference>
<accession>A0A4R3J2Q5</accession>
<sequence length="235" mass="26005">MLKLIQLEWRKNNIGKYIRNAMILAGVLCLFLFALAYLGIADDPDTGIPDATPGNGTISAPIELFCSMSFLVFTGVMLSSFIVSAYKDKTMALMFSYPIKRQKILISQMLSVWIFCFLALVITKLVIYGCILWGSQFMVSSFPIDYDMASLRFYVQLIVKSISIVSMSFIALFIGLAMKSTKATIISSFLLIILTQANIGDLTLANNAVFPLVLTIISLLFAVLSVIGVEKKDFI</sequence>
<keyword evidence="1" id="KW-1133">Transmembrane helix</keyword>
<feature type="transmembrane region" description="Helical" evidence="1">
    <location>
        <begin position="208"/>
        <end position="229"/>
    </location>
</feature>
<evidence type="ECO:0000313" key="2">
    <source>
        <dbReference type="EMBL" id="GBU06436.1"/>
    </source>
</evidence>